<protein>
    <submittedName>
        <fullName evidence="2">Aminoglycoside phosphotransferase family protein</fullName>
    </submittedName>
</protein>
<dbReference type="SUPFAM" id="SSF56112">
    <property type="entry name" value="Protein kinase-like (PK-like)"/>
    <property type="match status" value="1"/>
</dbReference>
<reference evidence="2" key="1">
    <citation type="journal article" date="2017" name="Nature">
        <title>Asgard archaea illuminate the origin of eukaryotic cellular complexity.</title>
        <authorList>
            <person name="Zaremba-Niedzwiedzka K."/>
            <person name="Caceres E.F."/>
            <person name="Saw J.H."/>
            <person name="Backstrom D."/>
            <person name="Juzokaite L."/>
            <person name="Vancaester E."/>
            <person name="Seitz K.W."/>
            <person name="Anantharaman K."/>
            <person name="Starnawski P."/>
            <person name="Kjeldsen K.U."/>
            <person name="Scott M.B."/>
            <person name="Nunoura T."/>
            <person name="Banfield J.F."/>
            <person name="Schramm A."/>
            <person name="Baker B.J."/>
            <person name="Spang A."/>
            <person name="Ettema T.J.G."/>
        </authorList>
    </citation>
    <scope>NUCLEOTIDE SEQUENCE</scope>
    <source>
        <strain evidence="2">LCB_4</strain>
    </source>
</reference>
<dbReference type="EMBL" id="CP091871">
    <property type="protein sequence ID" value="WEU39807.1"/>
    <property type="molecule type" value="Genomic_DNA"/>
</dbReference>
<proteinExistence type="predicted"/>
<name>A0AAF0IBB8_ODILC</name>
<organism evidence="2 3">
    <name type="scientific">Odinarchaeota yellowstonii (strain LCB_4)</name>
    <dbReference type="NCBI Taxonomy" id="1841599"/>
    <lineage>
        <taxon>Archaea</taxon>
        <taxon>Promethearchaeati</taxon>
        <taxon>Candidatus Odinarchaeota</taxon>
        <taxon>Candidatus Odinarchaeia</taxon>
        <taxon>Candidatus Odinarchaeales</taxon>
        <taxon>Candidatus Odinarchaeaceae</taxon>
        <taxon>Candidatus Odinarchaeum</taxon>
    </lineage>
</organism>
<dbReference type="Gene3D" id="3.90.1200.10">
    <property type="match status" value="1"/>
</dbReference>
<evidence type="ECO:0000313" key="2">
    <source>
        <dbReference type="EMBL" id="WEU39807.1"/>
    </source>
</evidence>
<sequence length="368" mass="42165">MVNLDPERFQRSLLEYLSKLYKTPVRLLYLGPINKEAASSEGLKEFGYGKTLLVEFEVKGGVKSLVLSSMTENIFGHQHFSDRAQALLLAHSCFNKLPKHVKSVDVGVFTSKGGMISLGDAEEFFIVTEKVEGKLYYLDLERVKSTGVLTKLDEDRATVLADYLASIHKVKGGDPSLYVRRIRDLIGHGECLMGLTDSYPPNLDFTTPEELKEIEKKCVEYRYKIKFKTSRLCQVHGDFHPWNILFREGVDFTVIDRSRGEWGEAADDLASITINYLFYALQATGKVEGPFLKLFNLFWSRYLEATGDEEILTVIAPFYAWRGLVVASPIWYPRLENKIRRKIFTFIHNILECDKLSLREVPLMFEEM</sequence>
<gene>
    <name evidence="2" type="ORF">OdinLCB4_004865</name>
</gene>
<evidence type="ECO:0000259" key="1">
    <source>
        <dbReference type="Pfam" id="PF01636"/>
    </source>
</evidence>
<dbReference type="Pfam" id="PF01636">
    <property type="entry name" value="APH"/>
    <property type="match status" value="1"/>
</dbReference>
<evidence type="ECO:0000313" key="3">
    <source>
        <dbReference type="Proteomes" id="UP000186851"/>
    </source>
</evidence>
<dbReference type="KEGG" id="oyw:OdinLCB4_004865"/>
<reference evidence="2" key="2">
    <citation type="journal article" date="2022" name="Nat. Microbiol.">
        <title>A closed Candidatus Odinarchaeum chromosome exposes Asgard archaeal viruses.</title>
        <authorList>
            <person name="Tamarit D."/>
            <person name="Caceres E.F."/>
            <person name="Krupovic M."/>
            <person name="Nijland R."/>
            <person name="Eme L."/>
            <person name="Robinson N.P."/>
            <person name="Ettema T.J.G."/>
        </authorList>
    </citation>
    <scope>NUCLEOTIDE SEQUENCE</scope>
    <source>
        <strain evidence="2">LCB_4</strain>
    </source>
</reference>
<feature type="domain" description="Aminoglycoside phosphotransferase" evidence="1">
    <location>
        <begin position="127"/>
        <end position="275"/>
    </location>
</feature>
<accession>A0AAF0IBB8</accession>
<dbReference type="Proteomes" id="UP000186851">
    <property type="component" value="Chromosome"/>
</dbReference>
<dbReference type="InterPro" id="IPR011009">
    <property type="entry name" value="Kinase-like_dom_sf"/>
</dbReference>
<dbReference type="InterPro" id="IPR002575">
    <property type="entry name" value="Aminoglycoside_PTrfase"/>
</dbReference>
<dbReference type="AlphaFoldDB" id="A0AAF0IBB8"/>